<keyword evidence="3" id="KW-1185">Reference proteome</keyword>
<reference evidence="2 3" key="1">
    <citation type="submission" date="2018-03" db="EMBL/GenBank/DDBJ databases">
        <title>Rhodobacter veldkampii.</title>
        <authorList>
            <person name="Meyer T.E."/>
            <person name="Miller S."/>
            <person name="Lodha T."/>
            <person name="Gandham S."/>
            <person name="Chintalapati S."/>
            <person name="Chintalapati V.R."/>
        </authorList>
    </citation>
    <scope>NUCLEOTIDE SEQUENCE [LARGE SCALE GENOMIC DNA]</scope>
    <source>
        <strain evidence="2 3">DSM 11550</strain>
    </source>
</reference>
<evidence type="ECO:0000256" key="1">
    <source>
        <dbReference type="SAM" id="Phobius"/>
    </source>
</evidence>
<dbReference type="RefSeq" id="WP_107324710.1">
    <property type="nucleotide sequence ID" value="NZ_NHSP01000069.1"/>
</dbReference>
<dbReference type="InterPro" id="IPR021074">
    <property type="entry name" value="Formate_DH_dsu"/>
</dbReference>
<dbReference type="AlphaFoldDB" id="A0A2T4JIV1"/>
<dbReference type="Pfam" id="PF11390">
    <property type="entry name" value="FdsD"/>
    <property type="match status" value="1"/>
</dbReference>
<keyword evidence="1" id="KW-1133">Transmembrane helix</keyword>
<evidence type="ECO:0000313" key="3">
    <source>
        <dbReference type="Proteomes" id="UP000241899"/>
    </source>
</evidence>
<organism evidence="2 3">
    <name type="scientific">Phaeovulum veldkampii DSM 11550</name>
    <dbReference type="NCBI Taxonomy" id="1185920"/>
    <lineage>
        <taxon>Bacteria</taxon>
        <taxon>Pseudomonadati</taxon>
        <taxon>Pseudomonadota</taxon>
        <taxon>Alphaproteobacteria</taxon>
        <taxon>Rhodobacterales</taxon>
        <taxon>Paracoccaceae</taxon>
        <taxon>Phaeovulum</taxon>
    </lineage>
</organism>
<gene>
    <name evidence="2" type="ORF">C5F46_07345</name>
</gene>
<evidence type="ECO:0000313" key="2">
    <source>
        <dbReference type="EMBL" id="PTE17841.1"/>
    </source>
</evidence>
<protein>
    <submittedName>
        <fullName evidence="2">Formate dehydrogenase</fullName>
    </submittedName>
</protein>
<comment type="caution">
    <text evidence="2">The sequence shown here is derived from an EMBL/GenBank/DDBJ whole genome shotgun (WGS) entry which is preliminary data.</text>
</comment>
<accession>A0A2T4JIV1</accession>
<feature type="transmembrane region" description="Helical" evidence="1">
    <location>
        <begin position="44"/>
        <end position="66"/>
    </location>
</feature>
<keyword evidence="1" id="KW-0472">Membrane</keyword>
<proteinExistence type="predicted"/>
<dbReference type="OrthoDB" id="7409377at2"/>
<dbReference type="EMBL" id="PZKF01000013">
    <property type="protein sequence ID" value="PTE17841.1"/>
    <property type="molecule type" value="Genomic_DNA"/>
</dbReference>
<dbReference type="Proteomes" id="UP000241899">
    <property type="component" value="Unassembled WGS sequence"/>
</dbReference>
<keyword evidence="1" id="KW-0812">Transmembrane</keyword>
<sequence>MTDDKLIRMANQIAAFFVTQPGDAAVAVAAHLNDNWAPAMRADLLAHIAAGGAGLAPAVLAAAPAIRPAGQR</sequence>
<name>A0A2T4JIV1_9RHOB</name>